<sequence>MNKNFAEWYRKIDIEPNNAQLECRWKGIKEFISDCQPNDIFELVKLFYNLSTAKKFCEDFADFFTKTDSAFQRNRQNELVVLAGVTLMEIIDQESDLADLAMLATISMNFQNRRGAIADIYQQILQKFSENTASLREDIPDTSIGSSNIPSGKSLLLSISSQNVAWDENIRKSLSDYVTSLNKFIVQFVQKHNENLNHINIYTEDSRILWWMVGGWSNDFNLPFKDFSIADASIIAGKELADNINNLPGPYSSRPVLCKVLNSCKKTKDPQQNDFVNLIDKLDKEWKKQTIEEYPCGSTREITPILTALSKSIEVDEVRGWISSYNKATSLEADKIKISPEELAYQTYLECLTIKCLKYIEG</sequence>
<dbReference type="EMBL" id="FOTS01000059">
    <property type="protein sequence ID" value="SFM24001.1"/>
    <property type="molecule type" value="Genomic_DNA"/>
</dbReference>
<name>A0A1I4P876_9FIRM</name>
<proteinExistence type="predicted"/>
<dbReference type="RefSeq" id="WP_090943016.1">
    <property type="nucleotide sequence ID" value="NZ_FOTS01000059.1"/>
</dbReference>
<keyword evidence="3" id="KW-1185">Reference proteome</keyword>
<evidence type="ECO:0000259" key="1">
    <source>
        <dbReference type="Pfam" id="PF19994"/>
    </source>
</evidence>
<feature type="domain" description="GTPase-associated system helical" evidence="1">
    <location>
        <begin position="3"/>
        <end position="356"/>
    </location>
</feature>
<dbReference type="Pfam" id="PF19994">
    <property type="entry name" value="GASH"/>
    <property type="match status" value="1"/>
</dbReference>
<dbReference type="InterPro" id="IPR045523">
    <property type="entry name" value="GASH"/>
</dbReference>
<evidence type="ECO:0000313" key="2">
    <source>
        <dbReference type="EMBL" id="SFM24001.1"/>
    </source>
</evidence>
<dbReference type="OrthoDB" id="2081623at2"/>
<reference evidence="3" key="1">
    <citation type="submission" date="2016-10" db="EMBL/GenBank/DDBJ databases">
        <authorList>
            <person name="Varghese N."/>
            <person name="Submissions S."/>
        </authorList>
    </citation>
    <scope>NUCLEOTIDE SEQUENCE [LARGE SCALE GENOMIC DNA]</scope>
    <source>
        <strain evidence="3">DSM 13327</strain>
    </source>
</reference>
<evidence type="ECO:0000313" key="3">
    <source>
        <dbReference type="Proteomes" id="UP000199520"/>
    </source>
</evidence>
<accession>A0A1I4P876</accession>
<dbReference type="STRING" id="1123291.SAMN04490355_105923"/>
<organism evidence="2 3">
    <name type="scientific">Pelosinus propionicus DSM 13327</name>
    <dbReference type="NCBI Taxonomy" id="1123291"/>
    <lineage>
        <taxon>Bacteria</taxon>
        <taxon>Bacillati</taxon>
        <taxon>Bacillota</taxon>
        <taxon>Negativicutes</taxon>
        <taxon>Selenomonadales</taxon>
        <taxon>Sporomusaceae</taxon>
        <taxon>Pelosinus</taxon>
    </lineage>
</organism>
<dbReference type="AlphaFoldDB" id="A0A1I4P876"/>
<protein>
    <recommendedName>
        <fullName evidence="1">GTPase-associated system helical domain-containing protein</fullName>
    </recommendedName>
</protein>
<gene>
    <name evidence="2" type="ORF">SAMN04490355_105923</name>
</gene>
<dbReference type="Proteomes" id="UP000199520">
    <property type="component" value="Unassembled WGS sequence"/>
</dbReference>